<gene>
    <name evidence="1" type="ORF">NTEN_LOCUS8827</name>
</gene>
<dbReference type="EMBL" id="CADCXU010013389">
    <property type="protein sequence ID" value="CAB0003223.1"/>
    <property type="molecule type" value="Genomic_DNA"/>
</dbReference>
<keyword evidence="2" id="KW-1185">Reference proteome</keyword>
<proteinExistence type="predicted"/>
<dbReference type="AlphaFoldDB" id="A0A6H5GJD7"/>
<sequence>MFKGISHKKLHNALDLLASQSSPQAGNDAMRTIEFTRTTTYSLVKYVRHSQRVALPCVHLSTNVPQGGKFSERLESVQITAAFLGQRSFQIMADAGFHHAAVRKHAVKLMQELDTLDFVNGVAQSLPQPVTYDLQQEFET</sequence>
<protein>
    <submittedName>
        <fullName evidence="1">Uncharacterized protein</fullName>
    </submittedName>
</protein>
<accession>A0A6H5GJD7</accession>
<reference evidence="1 2" key="1">
    <citation type="submission" date="2020-02" db="EMBL/GenBank/DDBJ databases">
        <authorList>
            <person name="Ferguson B K."/>
        </authorList>
    </citation>
    <scope>NUCLEOTIDE SEQUENCE [LARGE SCALE GENOMIC DNA]</scope>
</reference>
<evidence type="ECO:0000313" key="1">
    <source>
        <dbReference type="EMBL" id="CAB0003223.1"/>
    </source>
</evidence>
<dbReference type="Proteomes" id="UP000479000">
    <property type="component" value="Unassembled WGS sequence"/>
</dbReference>
<organism evidence="1 2">
    <name type="scientific">Nesidiocoris tenuis</name>
    <dbReference type="NCBI Taxonomy" id="355587"/>
    <lineage>
        <taxon>Eukaryota</taxon>
        <taxon>Metazoa</taxon>
        <taxon>Ecdysozoa</taxon>
        <taxon>Arthropoda</taxon>
        <taxon>Hexapoda</taxon>
        <taxon>Insecta</taxon>
        <taxon>Pterygota</taxon>
        <taxon>Neoptera</taxon>
        <taxon>Paraneoptera</taxon>
        <taxon>Hemiptera</taxon>
        <taxon>Heteroptera</taxon>
        <taxon>Panheteroptera</taxon>
        <taxon>Cimicomorpha</taxon>
        <taxon>Miridae</taxon>
        <taxon>Dicyphina</taxon>
        <taxon>Nesidiocoris</taxon>
    </lineage>
</organism>
<evidence type="ECO:0000313" key="2">
    <source>
        <dbReference type="Proteomes" id="UP000479000"/>
    </source>
</evidence>
<name>A0A6H5GJD7_9HEMI</name>